<protein>
    <submittedName>
        <fullName evidence="1">Putative ovule protein</fullName>
    </submittedName>
</protein>
<proteinExistence type="predicted"/>
<accession>A0A0V0GUR1</accession>
<organism evidence="1">
    <name type="scientific">Solanum chacoense</name>
    <name type="common">Chaco potato</name>
    <dbReference type="NCBI Taxonomy" id="4108"/>
    <lineage>
        <taxon>Eukaryota</taxon>
        <taxon>Viridiplantae</taxon>
        <taxon>Streptophyta</taxon>
        <taxon>Embryophyta</taxon>
        <taxon>Tracheophyta</taxon>
        <taxon>Spermatophyta</taxon>
        <taxon>Magnoliopsida</taxon>
        <taxon>eudicotyledons</taxon>
        <taxon>Gunneridae</taxon>
        <taxon>Pentapetalae</taxon>
        <taxon>asterids</taxon>
        <taxon>lamiids</taxon>
        <taxon>Solanales</taxon>
        <taxon>Solanaceae</taxon>
        <taxon>Solanoideae</taxon>
        <taxon>Solaneae</taxon>
        <taxon>Solanum</taxon>
    </lineage>
</organism>
<feature type="non-terminal residue" evidence="1">
    <location>
        <position position="1"/>
    </location>
</feature>
<evidence type="ECO:0000313" key="1">
    <source>
        <dbReference type="EMBL" id="JAP11908.1"/>
    </source>
</evidence>
<reference evidence="1" key="1">
    <citation type="submission" date="2015-12" db="EMBL/GenBank/DDBJ databases">
        <title>Gene expression during late stages of embryo sac development: a critical building block for successful pollen-pistil interactions.</title>
        <authorList>
            <person name="Liu Y."/>
            <person name="Joly V."/>
            <person name="Sabar M."/>
            <person name="Matton D.P."/>
        </authorList>
    </citation>
    <scope>NUCLEOTIDE SEQUENCE</scope>
</reference>
<sequence>RKKSSSTSQISSGSHSLSANAIALTRFRFLSLHISIRSAKTLINTHRKWQWKEELNRTTIHLLKVSLSNLLLANLRLLLLKTMRRRQLMSNSFCQMLKLVQLLEKVVQLSLSFSLVLELEFSCRATMKFSLEHQIEL</sequence>
<dbReference type="AlphaFoldDB" id="A0A0V0GUR1"/>
<dbReference type="EMBL" id="GEDG01030476">
    <property type="protein sequence ID" value="JAP11908.1"/>
    <property type="molecule type" value="Transcribed_RNA"/>
</dbReference>
<name>A0A0V0GUR1_SOLCH</name>